<keyword evidence="10 17" id="KW-1133">Transmembrane helix</keyword>
<dbReference type="EMBL" id="NGJZ01000001">
    <property type="protein sequence ID" value="RSU07971.1"/>
    <property type="molecule type" value="Genomic_DNA"/>
</dbReference>
<dbReference type="GO" id="GO:0071555">
    <property type="term" value="P:cell wall organization"/>
    <property type="evidence" value="ECO:0007669"/>
    <property type="project" value="UniProtKB-KW"/>
</dbReference>
<feature type="transmembrane region" description="Helical" evidence="17">
    <location>
        <begin position="21"/>
        <end position="46"/>
    </location>
</feature>
<dbReference type="SUPFAM" id="SSF53955">
    <property type="entry name" value="Lysozyme-like"/>
    <property type="match status" value="1"/>
</dbReference>
<name>A0A430AIQ8_9ENTE</name>
<evidence type="ECO:0000259" key="18">
    <source>
        <dbReference type="Pfam" id="PF00905"/>
    </source>
</evidence>
<dbReference type="GO" id="GO:0008955">
    <property type="term" value="F:peptidoglycan glycosyltransferase activity"/>
    <property type="evidence" value="ECO:0007669"/>
    <property type="project" value="UniProtKB-EC"/>
</dbReference>
<dbReference type="RefSeq" id="WP_126822110.1">
    <property type="nucleotide sequence ID" value="NZ_JBHLWU010000001.1"/>
</dbReference>
<keyword evidence="11 17" id="KW-0472">Membrane</keyword>
<dbReference type="InterPro" id="IPR012338">
    <property type="entry name" value="Beta-lactam/transpept-like"/>
</dbReference>
<evidence type="ECO:0000256" key="3">
    <source>
        <dbReference type="ARBA" id="ARBA00022670"/>
    </source>
</evidence>
<dbReference type="GO" id="GO:0009252">
    <property type="term" value="P:peptidoglycan biosynthetic process"/>
    <property type="evidence" value="ECO:0007669"/>
    <property type="project" value="UniProtKB-KW"/>
</dbReference>
<evidence type="ECO:0000256" key="17">
    <source>
        <dbReference type="SAM" id="Phobius"/>
    </source>
</evidence>
<dbReference type="Gene3D" id="3.40.50.12800">
    <property type="match status" value="1"/>
</dbReference>
<evidence type="ECO:0000256" key="7">
    <source>
        <dbReference type="ARBA" id="ARBA00022801"/>
    </source>
</evidence>
<comment type="catalytic activity">
    <reaction evidence="15">
        <text>[GlcNAc-(1-&gt;4)-Mur2Ac(oyl-L-Ala-gamma-D-Glu-L-Lys-D-Ala-D-Ala)](n)-di-trans,octa-cis-undecaprenyl diphosphate + beta-D-GlcNAc-(1-&gt;4)-Mur2Ac(oyl-L-Ala-gamma-D-Glu-L-Lys-D-Ala-D-Ala)-di-trans,octa-cis-undecaprenyl diphosphate = [GlcNAc-(1-&gt;4)-Mur2Ac(oyl-L-Ala-gamma-D-Glu-L-Lys-D-Ala-D-Ala)](n+1)-di-trans,octa-cis-undecaprenyl diphosphate + di-trans,octa-cis-undecaprenyl diphosphate + H(+)</text>
        <dbReference type="Rhea" id="RHEA:23708"/>
        <dbReference type="Rhea" id="RHEA-COMP:9602"/>
        <dbReference type="Rhea" id="RHEA-COMP:9603"/>
        <dbReference type="ChEBI" id="CHEBI:15378"/>
        <dbReference type="ChEBI" id="CHEBI:58405"/>
        <dbReference type="ChEBI" id="CHEBI:60033"/>
        <dbReference type="ChEBI" id="CHEBI:78435"/>
        <dbReference type="EC" id="2.4.99.28"/>
    </reaction>
</comment>
<evidence type="ECO:0000313" key="21">
    <source>
        <dbReference type="Proteomes" id="UP000288669"/>
    </source>
</evidence>
<dbReference type="Gene3D" id="1.10.3810.10">
    <property type="entry name" value="Biosynthetic peptidoglycan transglycosylase-like"/>
    <property type="match status" value="1"/>
</dbReference>
<keyword evidence="3" id="KW-0645">Protease</keyword>
<evidence type="ECO:0000256" key="5">
    <source>
        <dbReference type="ARBA" id="ARBA00022679"/>
    </source>
</evidence>
<evidence type="ECO:0000256" key="13">
    <source>
        <dbReference type="ARBA" id="ARBA00023316"/>
    </source>
</evidence>
<keyword evidence="4" id="KW-0328">Glycosyltransferase</keyword>
<accession>A0A430AIQ8</accession>
<feature type="domain" description="Glycosyl transferase family 51" evidence="19">
    <location>
        <begin position="93"/>
        <end position="276"/>
    </location>
</feature>
<evidence type="ECO:0000256" key="10">
    <source>
        <dbReference type="ARBA" id="ARBA00022989"/>
    </source>
</evidence>
<dbReference type="SUPFAM" id="SSF56601">
    <property type="entry name" value="beta-lactamase/transpeptidase-like"/>
    <property type="match status" value="1"/>
</dbReference>
<dbReference type="GO" id="GO:0008658">
    <property type="term" value="F:penicillin binding"/>
    <property type="evidence" value="ECO:0007669"/>
    <property type="project" value="InterPro"/>
</dbReference>
<feature type="domain" description="Penicillin-binding protein transpeptidase" evidence="18">
    <location>
        <begin position="402"/>
        <end position="640"/>
    </location>
</feature>
<evidence type="ECO:0000256" key="6">
    <source>
        <dbReference type="ARBA" id="ARBA00022692"/>
    </source>
</evidence>
<keyword evidence="12" id="KW-0511">Multifunctional enzyme</keyword>
<evidence type="ECO:0000256" key="2">
    <source>
        <dbReference type="ARBA" id="ARBA00022645"/>
    </source>
</evidence>
<protein>
    <submittedName>
        <fullName evidence="20">Uncharacterized protein</fullName>
    </submittedName>
</protein>
<proteinExistence type="predicted"/>
<keyword evidence="5" id="KW-0808">Transferase</keyword>
<feature type="region of interest" description="Disordered" evidence="16">
    <location>
        <begin position="770"/>
        <end position="802"/>
    </location>
</feature>
<evidence type="ECO:0000256" key="9">
    <source>
        <dbReference type="ARBA" id="ARBA00022984"/>
    </source>
</evidence>
<feature type="compositionally biased region" description="Acidic residues" evidence="16">
    <location>
        <begin position="790"/>
        <end position="802"/>
    </location>
</feature>
<keyword evidence="8" id="KW-0133">Cell shape</keyword>
<dbReference type="OrthoDB" id="9766909at2"/>
<keyword evidence="7" id="KW-0378">Hydrolase</keyword>
<evidence type="ECO:0000256" key="4">
    <source>
        <dbReference type="ARBA" id="ARBA00022676"/>
    </source>
</evidence>
<evidence type="ECO:0000256" key="15">
    <source>
        <dbReference type="ARBA" id="ARBA00049902"/>
    </source>
</evidence>
<dbReference type="GO" id="GO:0006508">
    <property type="term" value="P:proteolysis"/>
    <property type="evidence" value="ECO:0007669"/>
    <property type="project" value="UniProtKB-KW"/>
</dbReference>
<dbReference type="GO" id="GO:0008360">
    <property type="term" value="P:regulation of cell shape"/>
    <property type="evidence" value="ECO:0007669"/>
    <property type="project" value="UniProtKB-KW"/>
</dbReference>
<comment type="caution">
    <text evidence="20">The sequence shown here is derived from an EMBL/GenBank/DDBJ whole genome shotgun (WGS) entry which is preliminary data.</text>
</comment>
<organism evidence="20 21">
    <name type="scientific">Vagococcus entomophilus</name>
    <dbReference type="NCBI Taxonomy" id="1160095"/>
    <lineage>
        <taxon>Bacteria</taxon>
        <taxon>Bacillati</taxon>
        <taxon>Bacillota</taxon>
        <taxon>Bacilli</taxon>
        <taxon>Lactobacillales</taxon>
        <taxon>Enterococcaceae</taxon>
        <taxon>Vagococcus</taxon>
    </lineage>
</organism>
<evidence type="ECO:0000313" key="20">
    <source>
        <dbReference type="EMBL" id="RSU07971.1"/>
    </source>
</evidence>
<keyword evidence="6 17" id="KW-0812">Transmembrane</keyword>
<dbReference type="Pfam" id="PF00912">
    <property type="entry name" value="Transgly"/>
    <property type="match status" value="1"/>
</dbReference>
<keyword evidence="9" id="KW-0573">Peptidoglycan synthesis</keyword>
<sequence>MAEHDQNHKNKHKKSSYNKNWLLGFHISYGVLKSLLLFVIVLLLWLGSLGIGVGMGYFAYLVKDTEVPTKETLKNEINDIEQVSHMVYANNESIGDITTDLIRTNVKSDAISPYVKKAIVATEDENFWKHHGFVPKATIRALISEALGASNSSGGSTLTQQLVKQQVLTSETTFKRKANELLLAYRVENFFSKQQILTTYLNVSPFGRNNKGENIAGVEEAAKGIFGVHAKDLSLPQAAFIAGLPQSPITYSPYTATGDKKKDLSAGLERKNDVLFNMYREKEITEKEYLAAKSYDLAKDFIEKGSNTSNQNDYLYYYVQKEATEVLMPTYYKADGFKKEDITSSDDLYNKYYKIANRSLRRNGYTVHSTINKELYDSMQATAQNYGNMLDDGRGTIQVGSIMMENSTGKILAFLGGRNYAENQNNHAFDTRRSPASTMKPILAYAPAIDVGLIGSESQLSNFPTTFKSSGGPVTNYDRINRNSFESVRQALKKSDNIPVYNLYQALLTKTNPESYFKKMNIQMSSAEFSYESIPMGGTDHGLTVLEQTNAYATLANGGVYNQGYVIDTITDNNGNVIYKHEQKPVQVYAKATASIMNNLMRDVINSGTGIKAKSTLAQLSPTLAGGDWVGKTGTSQDENDFWFTASTPGITLSSWIGYDNNTPMYSSWGQNNMQFWAYLANGTYQIDPNAYQTNRKFELDASVIKSEVSSFTGQKLGTSTINGVKMQVPGSKVTSYFAKDGAASSSFEFGIGGTTANYNTVWAPYLSATKKTTESTKKEEKKAETTTNNDEEDQDQDENED</sequence>
<keyword evidence="13" id="KW-0961">Cell wall biogenesis/degradation</keyword>
<gene>
    <name evidence="20" type="ORF">CBF30_01650</name>
</gene>
<evidence type="ECO:0000256" key="12">
    <source>
        <dbReference type="ARBA" id="ARBA00023268"/>
    </source>
</evidence>
<dbReference type="Pfam" id="PF00905">
    <property type="entry name" value="Transpeptidase"/>
    <property type="match status" value="1"/>
</dbReference>
<keyword evidence="21" id="KW-1185">Reference proteome</keyword>
<keyword evidence="1" id="KW-1003">Cell membrane</keyword>
<dbReference type="InterPro" id="IPR023346">
    <property type="entry name" value="Lysozyme-like_dom_sf"/>
</dbReference>
<dbReference type="InterPro" id="IPR001460">
    <property type="entry name" value="PCN-bd_Tpept"/>
</dbReference>
<evidence type="ECO:0000256" key="11">
    <source>
        <dbReference type="ARBA" id="ARBA00023136"/>
    </source>
</evidence>
<evidence type="ECO:0000256" key="8">
    <source>
        <dbReference type="ARBA" id="ARBA00022960"/>
    </source>
</evidence>
<dbReference type="InterPro" id="IPR036950">
    <property type="entry name" value="PBP_transglycosylase"/>
</dbReference>
<comment type="catalytic activity">
    <reaction evidence="14">
        <text>Preferential cleavage: (Ac)2-L-Lys-D-Ala-|-D-Ala. Also transpeptidation of peptidyl-alanyl moieties that are N-acyl substituents of D-alanine.</text>
        <dbReference type="EC" id="3.4.16.4"/>
    </reaction>
</comment>
<dbReference type="GO" id="GO:0009002">
    <property type="term" value="F:serine-type D-Ala-D-Ala carboxypeptidase activity"/>
    <property type="evidence" value="ECO:0007669"/>
    <property type="project" value="UniProtKB-EC"/>
</dbReference>
<dbReference type="Gene3D" id="3.40.710.10">
    <property type="entry name" value="DD-peptidase/beta-lactamase superfamily"/>
    <property type="match status" value="1"/>
</dbReference>
<dbReference type="InterPro" id="IPR001264">
    <property type="entry name" value="Glyco_trans_51"/>
</dbReference>
<dbReference type="PANTHER" id="PTHR32282:SF32">
    <property type="entry name" value="PENICILLIN-BINDING PROTEIN 2A"/>
    <property type="match status" value="1"/>
</dbReference>
<evidence type="ECO:0000259" key="19">
    <source>
        <dbReference type="Pfam" id="PF00912"/>
    </source>
</evidence>
<dbReference type="AlphaFoldDB" id="A0A430AIQ8"/>
<evidence type="ECO:0000256" key="1">
    <source>
        <dbReference type="ARBA" id="ARBA00022475"/>
    </source>
</evidence>
<feature type="compositionally biased region" description="Basic and acidic residues" evidence="16">
    <location>
        <begin position="772"/>
        <end position="785"/>
    </location>
</feature>
<dbReference type="GO" id="GO:0030288">
    <property type="term" value="C:outer membrane-bounded periplasmic space"/>
    <property type="evidence" value="ECO:0007669"/>
    <property type="project" value="TreeGrafter"/>
</dbReference>
<dbReference type="Proteomes" id="UP000288669">
    <property type="component" value="Unassembled WGS sequence"/>
</dbReference>
<reference evidence="20 21" key="1">
    <citation type="submission" date="2017-05" db="EMBL/GenBank/DDBJ databases">
        <title>Vagococcus spp. assemblies.</title>
        <authorList>
            <person name="Gulvik C.A."/>
        </authorList>
    </citation>
    <scope>NUCLEOTIDE SEQUENCE [LARGE SCALE GENOMIC DNA]</scope>
    <source>
        <strain evidence="20 21">DSM 24756</strain>
    </source>
</reference>
<dbReference type="InterPro" id="IPR050396">
    <property type="entry name" value="Glycosyltr_51/Transpeptidase"/>
</dbReference>
<evidence type="ECO:0000256" key="16">
    <source>
        <dbReference type="SAM" id="MobiDB-lite"/>
    </source>
</evidence>
<evidence type="ECO:0000256" key="14">
    <source>
        <dbReference type="ARBA" id="ARBA00034000"/>
    </source>
</evidence>
<keyword evidence="2" id="KW-0121">Carboxypeptidase</keyword>
<dbReference type="PANTHER" id="PTHR32282">
    <property type="entry name" value="BINDING PROTEIN TRANSPEPTIDASE, PUTATIVE-RELATED"/>
    <property type="match status" value="1"/>
</dbReference>